<accession>A0A9W8MDR4</accession>
<comment type="caution">
    <text evidence="1">The sequence shown here is derived from an EMBL/GenBank/DDBJ whole genome shotgun (WGS) entry which is preliminary data.</text>
</comment>
<organism evidence="1 2">
    <name type="scientific">Candolleomyces eurysporus</name>
    <dbReference type="NCBI Taxonomy" id="2828524"/>
    <lineage>
        <taxon>Eukaryota</taxon>
        <taxon>Fungi</taxon>
        <taxon>Dikarya</taxon>
        <taxon>Basidiomycota</taxon>
        <taxon>Agaricomycotina</taxon>
        <taxon>Agaricomycetes</taxon>
        <taxon>Agaricomycetidae</taxon>
        <taxon>Agaricales</taxon>
        <taxon>Agaricineae</taxon>
        <taxon>Psathyrellaceae</taxon>
        <taxon>Candolleomyces</taxon>
    </lineage>
</organism>
<dbReference type="AlphaFoldDB" id="A0A9W8MDR4"/>
<dbReference type="Proteomes" id="UP001140091">
    <property type="component" value="Unassembled WGS sequence"/>
</dbReference>
<dbReference type="SUPFAM" id="SSF52047">
    <property type="entry name" value="RNI-like"/>
    <property type="match status" value="1"/>
</dbReference>
<dbReference type="Gene3D" id="3.80.10.10">
    <property type="entry name" value="Ribonuclease Inhibitor"/>
    <property type="match status" value="1"/>
</dbReference>
<keyword evidence="2" id="KW-1185">Reference proteome</keyword>
<sequence length="462" mass="52862">MDATNAPILLTHVCRRWRDVATNLSPLWAKVTLSFKQGAGYNDSQLLKSSEWLNRSVSSLLNVQIQVEKSRRGSKPLPPTNTVPFDRFLVPISQSLTRLTLSRVPISDIQTLPPGSFPFLESLVMRLEDDADWDEEPEETRLIEAFREAPSLRRVAVSEWEIQPGDRINVALPLEQLTHYVLGQSEWGGDYHAFLGHSLPLLVNLRYLYVHLGATVDWVESWYSTSTPIRMTKIEGLALTYLPNGITHTDIFDKIDFPSLKSLQIQGMELDFFDVAPVTYASWDSAGHVERFLAKLESFEHLESLTLEVRFGAPGSTLEALFRALPRLTSLDISIGREGYKDYLKLLTLVPDPKTHLLVRLRTLVIGIEKGARIDPQPLDRFLRSRVQCDTVRLENFVFYTSFTKIENHEEICTILQSHSRHGLTYGFTVYDEGMGGQDWVRRDCRMKDWPEVKTVVETYYF</sequence>
<proteinExistence type="predicted"/>
<dbReference type="EMBL" id="JANBPK010001189">
    <property type="protein sequence ID" value="KAJ2925388.1"/>
    <property type="molecule type" value="Genomic_DNA"/>
</dbReference>
<gene>
    <name evidence="1" type="ORF">H1R20_g11711</name>
</gene>
<dbReference type="InterPro" id="IPR032675">
    <property type="entry name" value="LRR_dom_sf"/>
</dbReference>
<evidence type="ECO:0008006" key="3">
    <source>
        <dbReference type="Google" id="ProtNLM"/>
    </source>
</evidence>
<reference evidence="1" key="1">
    <citation type="submission" date="2022-06" db="EMBL/GenBank/DDBJ databases">
        <title>Genome Sequence of Candolleomyces eurysporus.</title>
        <authorList>
            <person name="Buettner E."/>
        </authorList>
    </citation>
    <scope>NUCLEOTIDE SEQUENCE</scope>
    <source>
        <strain evidence="1">VTCC 930004</strain>
    </source>
</reference>
<evidence type="ECO:0000313" key="2">
    <source>
        <dbReference type="Proteomes" id="UP001140091"/>
    </source>
</evidence>
<feature type="non-terminal residue" evidence="1">
    <location>
        <position position="462"/>
    </location>
</feature>
<name>A0A9W8MDR4_9AGAR</name>
<protein>
    <recommendedName>
        <fullName evidence="3">F-box domain-containing protein</fullName>
    </recommendedName>
</protein>
<dbReference type="OrthoDB" id="2269034at2759"/>
<evidence type="ECO:0000313" key="1">
    <source>
        <dbReference type="EMBL" id="KAJ2925388.1"/>
    </source>
</evidence>